<evidence type="ECO:0000313" key="2">
    <source>
        <dbReference type="EMBL" id="GAA1218155.1"/>
    </source>
</evidence>
<evidence type="ECO:0000256" key="1">
    <source>
        <dbReference type="SAM" id="MobiDB-lite"/>
    </source>
</evidence>
<feature type="compositionally biased region" description="Basic and acidic residues" evidence="1">
    <location>
        <begin position="34"/>
        <end position="49"/>
    </location>
</feature>
<proteinExistence type="predicted"/>
<accession>A0ABP4G9I2</accession>
<keyword evidence="3" id="KW-1185">Reference proteome</keyword>
<name>A0ABP4G9I2_9PSEU</name>
<sequence length="116" mass="12454">MSDDQRADDQRADEQWADEQWADDPADPTAEFLADVRPEETPWRIERPPAEQAAQPIPDANERTRFQRVAGALGGATPYLAAGSAAGWVSARAYDDHAEESVDPGGMGDLGMGGEG</sequence>
<protein>
    <submittedName>
        <fullName evidence="2">Uncharacterized protein</fullName>
    </submittedName>
</protein>
<evidence type="ECO:0000313" key="3">
    <source>
        <dbReference type="Proteomes" id="UP001500467"/>
    </source>
</evidence>
<dbReference type="Proteomes" id="UP001500467">
    <property type="component" value="Unassembled WGS sequence"/>
</dbReference>
<feature type="compositionally biased region" description="Basic and acidic residues" evidence="1">
    <location>
        <begin position="1"/>
        <end position="14"/>
    </location>
</feature>
<organism evidence="2 3">
    <name type="scientific">Prauserella alba</name>
    <dbReference type="NCBI Taxonomy" id="176898"/>
    <lineage>
        <taxon>Bacteria</taxon>
        <taxon>Bacillati</taxon>
        <taxon>Actinomycetota</taxon>
        <taxon>Actinomycetes</taxon>
        <taxon>Pseudonocardiales</taxon>
        <taxon>Pseudonocardiaceae</taxon>
        <taxon>Prauserella</taxon>
    </lineage>
</organism>
<comment type="caution">
    <text evidence="2">The sequence shown here is derived from an EMBL/GenBank/DDBJ whole genome shotgun (WGS) entry which is preliminary data.</text>
</comment>
<feature type="region of interest" description="Disordered" evidence="1">
    <location>
        <begin position="1"/>
        <end position="62"/>
    </location>
</feature>
<dbReference type="RefSeq" id="WP_253855223.1">
    <property type="nucleotide sequence ID" value="NZ_BAAALM010000016.1"/>
</dbReference>
<dbReference type="EMBL" id="BAAALM010000016">
    <property type="protein sequence ID" value="GAA1218155.1"/>
    <property type="molecule type" value="Genomic_DNA"/>
</dbReference>
<reference evidence="3" key="1">
    <citation type="journal article" date="2019" name="Int. J. Syst. Evol. Microbiol.">
        <title>The Global Catalogue of Microorganisms (GCM) 10K type strain sequencing project: providing services to taxonomists for standard genome sequencing and annotation.</title>
        <authorList>
            <consortium name="The Broad Institute Genomics Platform"/>
            <consortium name="The Broad Institute Genome Sequencing Center for Infectious Disease"/>
            <person name="Wu L."/>
            <person name="Ma J."/>
        </authorList>
    </citation>
    <scope>NUCLEOTIDE SEQUENCE [LARGE SCALE GENOMIC DNA]</scope>
    <source>
        <strain evidence="3">JCM 13022</strain>
    </source>
</reference>
<gene>
    <name evidence="2" type="ORF">GCM10009675_45830</name>
</gene>
<feature type="compositionally biased region" description="Acidic residues" evidence="1">
    <location>
        <begin position="15"/>
        <end position="26"/>
    </location>
</feature>